<evidence type="ECO:0000313" key="4">
    <source>
        <dbReference type="Proteomes" id="UP000014760"/>
    </source>
</evidence>
<dbReference type="Proteomes" id="UP000014760">
    <property type="component" value="Unassembled WGS sequence"/>
</dbReference>
<reference evidence="3" key="3">
    <citation type="submission" date="2015-06" db="UniProtKB">
        <authorList>
            <consortium name="EnsemblMetazoa"/>
        </authorList>
    </citation>
    <scope>IDENTIFICATION</scope>
</reference>
<keyword evidence="4" id="KW-1185">Reference proteome</keyword>
<feature type="region of interest" description="Disordered" evidence="1">
    <location>
        <begin position="78"/>
        <end position="152"/>
    </location>
</feature>
<feature type="compositionally biased region" description="Basic and acidic residues" evidence="1">
    <location>
        <begin position="136"/>
        <end position="152"/>
    </location>
</feature>
<dbReference type="EMBL" id="KB297448">
    <property type="protein sequence ID" value="ELU10504.1"/>
    <property type="molecule type" value="Genomic_DNA"/>
</dbReference>
<dbReference type="HOGENOM" id="CLU_1724049_0_0_1"/>
<feature type="compositionally biased region" description="Basic residues" evidence="1">
    <location>
        <begin position="92"/>
        <end position="101"/>
    </location>
</feature>
<dbReference type="EMBL" id="AMQN01006038">
    <property type="status" value="NOT_ANNOTATED_CDS"/>
    <property type="molecule type" value="Genomic_DNA"/>
</dbReference>
<reference evidence="4" key="1">
    <citation type="submission" date="2012-12" db="EMBL/GenBank/DDBJ databases">
        <authorList>
            <person name="Hellsten U."/>
            <person name="Grimwood J."/>
            <person name="Chapman J.A."/>
            <person name="Shapiro H."/>
            <person name="Aerts A."/>
            <person name="Otillar R.P."/>
            <person name="Terry A.Y."/>
            <person name="Boore J.L."/>
            <person name="Simakov O."/>
            <person name="Marletaz F."/>
            <person name="Cho S.-J."/>
            <person name="Edsinger-Gonzales E."/>
            <person name="Havlak P."/>
            <person name="Kuo D.-H."/>
            <person name="Larsson T."/>
            <person name="Lv J."/>
            <person name="Arendt D."/>
            <person name="Savage R."/>
            <person name="Osoegawa K."/>
            <person name="de Jong P."/>
            <person name="Lindberg D.R."/>
            <person name="Seaver E.C."/>
            <person name="Weisblat D.A."/>
            <person name="Putnam N.H."/>
            <person name="Grigoriev I.V."/>
            <person name="Rokhsar D.S."/>
        </authorList>
    </citation>
    <scope>NUCLEOTIDE SEQUENCE</scope>
    <source>
        <strain evidence="4">I ESC-2004</strain>
    </source>
</reference>
<organism evidence="2">
    <name type="scientific">Capitella teleta</name>
    <name type="common">Polychaete worm</name>
    <dbReference type="NCBI Taxonomy" id="283909"/>
    <lineage>
        <taxon>Eukaryota</taxon>
        <taxon>Metazoa</taxon>
        <taxon>Spiralia</taxon>
        <taxon>Lophotrochozoa</taxon>
        <taxon>Annelida</taxon>
        <taxon>Polychaeta</taxon>
        <taxon>Sedentaria</taxon>
        <taxon>Scolecida</taxon>
        <taxon>Capitellidae</taxon>
        <taxon>Capitella</taxon>
    </lineage>
</organism>
<accession>R7UVZ8</accession>
<evidence type="ECO:0000256" key="1">
    <source>
        <dbReference type="SAM" id="MobiDB-lite"/>
    </source>
</evidence>
<protein>
    <submittedName>
        <fullName evidence="2 3">Uncharacterized protein</fullName>
    </submittedName>
</protein>
<dbReference type="EnsemblMetazoa" id="CapteT223806">
    <property type="protein sequence ID" value="CapteP223806"/>
    <property type="gene ID" value="CapteG223806"/>
</dbReference>
<proteinExistence type="predicted"/>
<feature type="compositionally biased region" description="Polar residues" evidence="1">
    <location>
        <begin position="121"/>
        <end position="135"/>
    </location>
</feature>
<evidence type="ECO:0000313" key="3">
    <source>
        <dbReference type="EnsemblMetazoa" id="CapteP223806"/>
    </source>
</evidence>
<gene>
    <name evidence="2" type="ORF">CAPTEDRAFT_223806</name>
</gene>
<dbReference type="AlphaFoldDB" id="R7UVZ8"/>
<evidence type="ECO:0000313" key="2">
    <source>
        <dbReference type="EMBL" id="ELU10504.1"/>
    </source>
</evidence>
<name>R7UVZ8_CAPTE</name>
<sequence length="152" mass="16807">MEPRLPRQKPNKDPGEKPEELHAIGEELGVDGGVDIVLNKKLLEAHAAAEALVRQLKQAQKIQKPARKPAQKMRVRLNPARDELGMVVDRPPRKRKKKAPKSKAPDAVIEHPSVHEPPSQPGSSEHPSFQAVSRASQDKTKIAATSLEKRKV</sequence>
<reference evidence="2 4" key="2">
    <citation type="journal article" date="2013" name="Nature">
        <title>Insights into bilaterian evolution from three spiralian genomes.</title>
        <authorList>
            <person name="Simakov O."/>
            <person name="Marletaz F."/>
            <person name="Cho S.J."/>
            <person name="Edsinger-Gonzales E."/>
            <person name="Havlak P."/>
            <person name="Hellsten U."/>
            <person name="Kuo D.H."/>
            <person name="Larsson T."/>
            <person name="Lv J."/>
            <person name="Arendt D."/>
            <person name="Savage R."/>
            <person name="Osoegawa K."/>
            <person name="de Jong P."/>
            <person name="Grimwood J."/>
            <person name="Chapman J.A."/>
            <person name="Shapiro H."/>
            <person name="Aerts A."/>
            <person name="Otillar R.P."/>
            <person name="Terry A.Y."/>
            <person name="Boore J.L."/>
            <person name="Grigoriev I.V."/>
            <person name="Lindberg D.R."/>
            <person name="Seaver E.C."/>
            <person name="Weisblat D.A."/>
            <person name="Putnam N.H."/>
            <person name="Rokhsar D.S."/>
        </authorList>
    </citation>
    <scope>NUCLEOTIDE SEQUENCE</scope>
    <source>
        <strain evidence="2 4">I ESC-2004</strain>
    </source>
</reference>